<proteinExistence type="predicted"/>
<reference evidence="1" key="1">
    <citation type="submission" date="2013-04" db="EMBL/GenBank/DDBJ databases">
        <title>Comparative Genomics of Relapsing Fever Spirochetes.</title>
        <authorList>
            <person name="Schwan T.G."/>
            <person name="Raffel S.J."/>
            <person name="Porcella S.F."/>
            <person name="Martens C.A."/>
            <person name="Bruno D.P."/>
            <person name="Ricklefs S.M."/>
            <person name="Barbian K.B."/>
        </authorList>
    </citation>
    <scope>NUCLEOTIDE SEQUENCE</scope>
    <source>
        <strain evidence="1">Co53</strain>
        <plasmid evidence="1">unnamed</plasmid>
    </source>
</reference>
<accession>W5SW79</accession>
<organism evidence="1">
    <name type="scientific">Borrelia coriaceae ATCC 43381</name>
    <dbReference type="NCBI Taxonomy" id="1408429"/>
    <lineage>
        <taxon>Bacteria</taxon>
        <taxon>Pseudomonadati</taxon>
        <taxon>Spirochaetota</taxon>
        <taxon>Spirochaetia</taxon>
        <taxon>Spirochaetales</taxon>
        <taxon>Borreliaceae</taxon>
        <taxon>Borrelia</taxon>
    </lineage>
</organism>
<dbReference type="EMBL" id="CP005746">
    <property type="protein sequence ID" value="AHH11147.1"/>
    <property type="molecule type" value="Genomic_DNA"/>
</dbReference>
<dbReference type="OrthoDB" id="351083at2"/>
<dbReference type="PROSITE" id="PS51257">
    <property type="entry name" value="PROKAR_LIPOPROTEIN"/>
    <property type="match status" value="1"/>
</dbReference>
<dbReference type="RefSeq" id="WP_025408495.1">
    <property type="nucleotide sequence ID" value="NZ_CP005746.1"/>
</dbReference>
<evidence type="ECO:0000313" key="2">
    <source>
        <dbReference type="Proteomes" id="UP000019330"/>
    </source>
</evidence>
<geneLocation type="plasmid" evidence="1 2">
    <name>unnamed</name>
</geneLocation>
<keyword evidence="2" id="KW-1185">Reference proteome</keyword>
<sequence>MKRVCMVICLLSTFLGCSGPAGPRGFMGDRGPDGNRGDIGHGLRGDFELLEASVFLLKSSYDYNYKILEPNKAGFDTSIPFGLDIFQNEFSTQESKDYVYVALNNDERYINILKQIIEKLTKPPANSRDKDAAKKLLLALRDSAECIHQVINLFLTSSGTVKFVNNDRSFITELNVFLMMIFRQRKNVVDDIKKILSKVEPSLTMGNIPNFRNEFKSITEPDGEIYKKIYIGADSLRGLRGIIKNRIDASK</sequence>
<evidence type="ECO:0008006" key="3">
    <source>
        <dbReference type="Google" id="ProtNLM"/>
    </source>
</evidence>
<name>W5SW79_9SPIR</name>
<evidence type="ECO:0000313" key="1">
    <source>
        <dbReference type="EMBL" id="AHH11147.1"/>
    </source>
</evidence>
<gene>
    <name evidence="1" type="ORF">BCO_0025400</name>
</gene>
<protein>
    <recommendedName>
        <fullName evidence="3">Lipoprotein</fullName>
    </recommendedName>
</protein>
<keyword evidence="1" id="KW-0614">Plasmid</keyword>
<dbReference type="AlphaFoldDB" id="W5SW79"/>
<dbReference type="HOGENOM" id="CLU_092316_0_0_12"/>
<dbReference type="Proteomes" id="UP000019330">
    <property type="component" value="Plasmid unnamed"/>
</dbReference>